<gene>
    <name evidence="1" type="ORF">F2Q69_00037973</name>
</gene>
<reference evidence="1" key="1">
    <citation type="submission" date="2019-12" db="EMBL/GenBank/DDBJ databases">
        <title>Genome sequencing and annotation of Brassica cretica.</title>
        <authorList>
            <person name="Studholme D.J."/>
            <person name="Sarris P."/>
        </authorList>
    </citation>
    <scope>NUCLEOTIDE SEQUENCE</scope>
    <source>
        <strain evidence="1">PFS-109/04</strain>
        <tissue evidence="1">Leaf</tissue>
    </source>
</reference>
<dbReference type="EMBL" id="QGKX02000004">
    <property type="protein sequence ID" value="KAF3604252.1"/>
    <property type="molecule type" value="Genomic_DNA"/>
</dbReference>
<name>A0A8S9SQ21_BRACR</name>
<dbReference type="AlphaFoldDB" id="A0A8S9SQ21"/>
<proteinExistence type="predicted"/>
<sequence>MLSSEGIPLEVFKQNSLKRFILYLHLYAICILNRDTLRLPTSYCKSFSRRNSGKPAFGKKEINLRPSGASVMLPNFELRYETPDSTHATHL</sequence>
<protein>
    <submittedName>
        <fullName evidence="1">Uncharacterized protein</fullName>
    </submittedName>
</protein>
<comment type="caution">
    <text evidence="1">The sequence shown here is derived from an EMBL/GenBank/DDBJ whole genome shotgun (WGS) entry which is preliminary data.</text>
</comment>
<organism evidence="1 2">
    <name type="scientific">Brassica cretica</name>
    <name type="common">Mustard</name>
    <dbReference type="NCBI Taxonomy" id="69181"/>
    <lineage>
        <taxon>Eukaryota</taxon>
        <taxon>Viridiplantae</taxon>
        <taxon>Streptophyta</taxon>
        <taxon>Embryophyta</taxon>
        <taxon>Tracheophyta</taxon>
        <taxon>Spermatophyta</taxon>
        <taxon>Magnoliopsida</taxon>
        <taxon>eudicotyledons</taxon>
        <taxon>Gunneridae</taxon>
        <taxon>Pentapetalae</taxon>
        <taxon>rosids</taxon>
        <taxon>malvids</taxon>
        <taxon>Brassicales</taxon>
        <taxon>Brassicaceae</taxon>
        <taxon>Brassiceae</taxon>
        <taxon>Brassica</taxon>
    </lineage>
</organism>
<evidence type="ECO:0000313" key="1">
    <source>
        <dbReference type="EMBL" id="KAF3604252.1"/>
    </source>
</evidence>
<evidence type="ECO:0000313" key="2">
    <source>
        <dbReference type="Proteomes" id="UP000712600"/>
    </source>
</evidence>
<accession>A0A8S9SQ21</accession>
<dbReference type="Proteomes" id="UP000712600">
    <property type="component" value="Unassembled WGS sequence"/>
</dbReference>